<evidence type="ECO:0000259" key="4">
    <source>
        <dbReference type="Pfam" id="PF18915"/>
    </source>
</evidence>
<evidence type="ECO:0008006" key="7">
    <source>
        <dbReference type="Google" id="ProtNLM"/>
    </source>
</evidence>
<feature type="compositionally biased region" description="Polar residues" evidence="1">
    <location>
        <begin position="707"/>
        <end position="719"/>
    </location>
</feature>
<evidence type="ECO:0000313" key="6">
    <source>
        <dbReference type="Proteomes" id="UP000178587"/>
    </source>
</evidence>
<dbReference type="AlphaFoldDB" id="A0A1F6EN73"/>
<keyword evidence="2" id="KW-1133">Transmembrane helix</keyword>
<dbReference type="STRING" id="1798507.A3A34_01890"/>
<reference evidence="5 6" key="1">
    <citation type="journal article" date="2016" name="Nat. Commun.">
        <title>Thousands of microbial genomes shed light on interconnected biogeochemical processes in an aquifer system.</title>
        <authorList>
            <person name="Anantharaman K."/>
            <person name="Brown C.T."/>
            <person name="Hug L.A."/>
            <person name="Sharon I."/>
            <person name="Castelle C.J."/>
            <person name="Probst A.J."/>
            <person name="Thomas B.C."/>
            <person name="Singh A."/>
            <person name="Wilkins M.J."/>
            <person name="Karaoz U."/>
            <person name="Brodie E.L."/>
            <person name="Williams K.H."/>
            <person name="Hubbard S.S."/>
            <person name="Banfield J.F."/>
        </authorList>
    </citation>
    <scope>NUCLEOTIDE SEQUENCE [LARGE SCALE GENOMIC DNA]</scope>
</reference>
<accession>A0A1F6EN73</accession>
<evidence type="ECO:0000259" key="3">
    <source>
        <dbReference type="Pfam" id="PF04773"/>
    </source>
</evidence>
<organism evidence="5 6">
    <name type="scientific">Candidatus Kaiserbacteria bacterium RIFCSPLOWO2_01_FULL_50_24</name>
    <dbReference type="NCBI Taxonomy" id="1798507"/>
    <lineage>
        <taxon>Bacteria</taxon>
        <taxon>Candidatus Kaiseribacteriota</taxon>
    </lineage>
</organism>
<protein>
    <recommendedName>
        <fullName evidence="7">FecR protein domain-containing protein</fullName>
    </recommendedName>
</protein>
<dbReference type="InterPro" id="IPR006860">
    <property type="entry name" value="FecR"/>
</dbReference>
<keyword evidence="2" id="KW-0472">Membrane</keyword>
<evidence type="ECO:0000313" key="5">
    <source>
        <dbReference type="EMBL" id="OGG75088.1"/>
    </source>
</evidence>
<feature type="transmembrane region" description="Helical" evidence="2">
    <location>
        <begin position="20"/>
        <end position="43"/>
    </location>
</feature>
<dbReference type="PANTHER" id="PTHR38731:SF1">
    <property type="entry name" value="FECR PROTEIN DOMAIN-CONTAINING PROTEIN"/>
    <property type="match status" value="1"/>
</dbReference>
<dbReference type="PANTHER" id="PTHR38731">
    <property type="entry name" value="LIPL45-RELATED LIPOPROTEIN-RELATED"/>
    <property type="match status" value="1"/>
</dbReference>
<feature type="compositionally biased region" description="Basic and acidic residues" evidence="1">
    <location>
        <begin position="627"/>
        <end position="645"/>
    </location>
</feature>
<feature type="region of interest" description="Disordered" evidence="1">
    <location>
        <begin position="608"/>
        <end position="719"/>
    </location>
</feature>
<dbReference type="Gene3D" id="2.60.120.1440">
    <property type="match status" value="1"/>
</dbReference>
<feature type="domain" description="DUF5667" evidence="4">
    <location>
        <begin position="272"/>
        <end position="377"/>
    </location>
</feature>
<evidence type="ECO:0000256" key="2">
    <source>
        <dbReference type="SAM" id="Phobius"/>
    </source>
</evidence>
<evidence type="ECO:0000256" key="1">
    <source>
        <dbReference type="SAM" id="MobiDB-lite"/>
    </source>
</evidence>
<dbReference type="Proteomes" id="UP000178587">
    <property type="component" value="Unassembled WGS sequence"/>
</dbReference>
<name>A0A1F6EN73_9BACT</name>
<sequence length="719" mass="77451">MDTTVTGTPPADGRVGNAPFGLVGLAVIVLIAVAGFVFFAVALERGRTPIMTPDRLHASVALAVSAEAYVKMPGSEAFQEIVGSVPLEAGTEIATSPSGRAFITSPNGALTVVKENTHIIISELGANGNQTRLTLLGGALRTRIERLLSGDEYYTVQSGDIVTSVRGTEFEIERTGAATEVTVVQSEVALTAIETAATDGAESVVYVASGEKITLDDGALLGGDVAQTKRTLTKEELETLIAERPDFGFIQRSAALGLIDRRAADDASVVAGALPGTPLYAFKQFVEYAAVMTTFGEDAKARRHLARAERRLFEALALSERGDPSAERALEKYQESLSDFLSAGNRTIESDVRELIARSTLAHQEVLDAVLEKIPEQARTAVLHAQAVSEQGHLEAVRALGAVSPERAFGVAVESMEANMRSAQKESVRRNSVSTFNTLRQYDRMTRVASDIVLEERSLDLNERYADELHRSLTAIETLDTLSPSLLPGITRSVDEVRSRNVNSQLASLAPLAVERPERAVAAFAKTADYYVERLEDKARRGEDTAGEFSATVSSYSDFGSEIASLARATRGEEAAVRELVQRATAHHVEVLSDVRDRVPEVAQQAIDRAISNTSSTQRAAPPVRATDPEEFKREREVERAKEDITPESFGLPALPTVRPSVAPEQPRPDVAPQPTKPNVVPKPVKPDAVLEQPTKPDVAPQIEPVGQNTSQPETRTLP</sequence>
<feature type="domain" description="FecR protein" evidence="3">
    <location>
        <begin position="92"/>
        <end position="188"/>
    </location>
</feature>
<dbReference type="EMBL" id="MFLU01000007">
    <property type="protein sequence ID" value="OGG75088.1"/>
    <property type="molecule type" value="Genomic_DNA"/>
</dbReference>
<dbReference type="InterPro" id="IPR043725">
    <property type="entry name" value="DUF5667"/>
</dbReference>
<gene>
    <name evidence="5" type="ORF">A3A34_01890</name>
</gene>
<keyword evidence="2" id="KW-0812">Transmembrane</keyword>
<comment type="caution">
    <text evidence="5">The sequence shown here is derived from an EMBL/GenBank/DDBJ whole genome shotgun (WGS) entry which is preliminary data.</text>
</comment>
<dbReference type="Pfam" id="PF18915">
    <property type="entry name" value="DUF5667"/>
    <property type="match status" value="1"/>
</dbReference>
<proteinExistence type="predicted"/>
<dbReference type="Pfam" id="PF04773">
    <property type="entry name" value="FecR"/>
    <property type="match status" value="1"/>
</dbReference>